<dbReference type="AlphaFoldDB" id="A0A8J7SK73"/>
<comment type="caution">
    <text evidence="2">The sequence shown here is derived from an EMBL/GenBank/DDBJ whole genome shotgun (WGS) entry which is preliminary data.</text>
</comment>
<name>A0A8J7SK73_9BACT</name>
<gene>
    <name evidence="2" type="ORF">JIN82_05525</name>
</gene>
<accession>A0A8J7SK73</accession>
<dbReference type="Proteomes" id="UP000624703">
    <property type="component" value="Unassembled WGS sequence"/>
</dbReference>
<keyword evidence="1" id="KW-0472">Membrane</keyword>
<keyword evidence="1" id="KW-0812">Transmembrane</keyword>
<organism evidence="2 3">
    <name type="scientific">Persicirhabdus sediminis</name>
    <dbReference type="NCBI Taxonomy" id="454144"/>
    <lineage>
        <taxon>Bacteria</taxon>
        <taxon>Pseudomonadati</taxon>
        <taxon>Verrucomicrobiota</taxon>
        <taxon>Verrucomicrobiia</taxon>
        <taxon>Verrucomicrobiales</taxon>
        <taxon>Verrucomicrobiaceae</taxon>
        <taxon>Persicirhabdus</taxon>
    </lineage>
</organism>
<feature type="transmembrane region" description="Helical" evidence="1">
    <location>
        <begin position="37"/>
        <end position="60"/>
    </location>
</feature>
<evidence type="ECO:0000256" key="1">
    <source>
        <dbReference type="SAM" id="Phobius"/>
    </source>
</evidence>
<sequence>MLVDFANKWDMSESIPCNEEPKQEIVKLVQQVEFQRSWAHTALLVFGYLSIVLGGFSFFAAFVNPAAIVLAFVLIFIALVMLALSEILDRLVLSELANGRRVE</sequence>
<evidence type="ECO:0000313" key="3">
    <source>
        <dbReference type="Proteomes" id="UP000624703"/>
    </source>
</evidence>
<evidence type="ECO:0000313" key="2">
    <source>
        <dbReference type="EMBL" id="MBK1790615.1"/>
    </source>
</evidence>
<feature type="transmembrane region" description="Helical" evidence="1">
    <location>
        <begin position="66"/>
        <end position="84"/>
    </location>
</feature>
<protein>
    <submittedName>
        <fullName evidence="2">Uncharacterized protein</fullName>
    </submittedName>
</protein>
<proteinExistence type="predicted"/>
<keyword evidence="1" id="KW-1133">Transmembrane helix</keyword>
<keyword evidence="3" id="KW-1185">Reference proteome</keyword>
<dbReference type="RefSeq" id="WP_200310649.1">
    <property type="nucleotide sequence ID" value="NZ_JAENIM010000027.1"/>
</dbReference>
<dbReference type="EMBL" id="JAENIM010000027">
    <property type="protein sequence ID" value="MBK1790615.1"/>
    <property type="molecule type" value="Genomic_DNA"/>
</dbReference>
<reference evidence="2" key="1">
    <citation type="submission" date="2021-01" db="EMBL/GenBank/DDBJ databases">
        <title>Modified the classification status of verrucomicrobia.</title>
        <authorList>
            <person name="Feng X."/>
        </authorList>
    </citation>
    <scope>NUCLEOTIDE SEQUENCE</scope>
    <source>
        <strain evidence="2">_KCTC 22039</strain>
    </source>
</reference>